<evidence type="ECO:0000313" key="5">
    <source>
        <dbReference type="Proteomes" id="UP000180098"/>
    </source>
</evidence>
<feature type="domain" description="Sigma factor regulator C-terminal" evidence="2">
    <location>
        <begin position="158"/>
        <end position="320"/>
    </location>
</feature>
<dbReference type="InterPro" id="IPR025672">
    <property type="entry name" value="Sigma_reg_C_dom"/>
</dbReference>
<gene>
    <name evidence="4" type="ORF">BKP35_05285</name>
</gene>
<keyword evidence="1" id="KW-0812">Transmembrane</keyword>
<comment type="caution">
    <text evidence="4">The sequence shown here is derived from an EMBL/GenBank/DDBJ whole genome shotgun (WGS) entry which is preliminary data.</text>
</comment>
<evidence type="ECO:0008006" key="6">
    <source>
        <dbReference type="Google" id="ProtNLM"/>
    </source>
</evidence>
<keyword evidence="1" id="KW-0472">Membrane</keyword>
<keyword evidence="1" id="KW-1133">Transmembrane helix</keyword>
<evidence type="ECO:0000259" key="3">
    <source>
        <dbReference type="Pfam" id="PF13800"/>
    </source>
</evidence>
<feature type="domain" description="Sigma factor regulator N-terminal" evidence="3">
    <location>
        <begin position="10"/>
        <end position="101"/>
    </location>
</feature>
<accession>A0A1S2LT42</accession>
<evidence type="ECO:0000259" key="2">
    <source>
        <dbReference type="Pfam" id="PF13791"/>
    </source>
</evidence>
<dbReference type="AlphaFoldDB" id="A0A1S2LT42"/>
<dbReference type="EMBL" id="MLQQ01000002">
    <property type="protein sequence ID" value="OIJ15303.1"/>
    <property type="molecule type" value="Genomic_DNA"/>
</dbReference>
<organism evidence="4 5">
    <name type="scientific">Anaerobacillus arseniciselenatis</name>
    <dbReference type="NCBI Taxonomy" id="85682"/>
    <lineage>
        <taxon>Bacteria</taxon>
        <taxon>Bacillati</taxon>
        <taxon>Bacillota</taxon>
        <taxon>Bacilli</taxon>
        <taxon>Bacillales</taxon>
        <taxon>Bacillaceae</taxon>
        <taxon>Anaerobacillus</taxon>
    </lineage>
</organism>
<name>A0A1S2LT42_9BACI</name>
<evidence type="ECO:0000313" key="4">
    <source>
        <dbReference type="EMBL" id="OIJ15303.1"/>
    </source>
</evidence>
<proteinExistence type="predicted"/>
<dbReference type="Pfam" id="PF13791">
    <property type="entry name" value="Sigma_reg_C"/>
    <property type="match status" value="1"/>
</dbReference>
<feature type="transmembrane region" description="Helical" evidence="1">
    <location>
        <begin position="20"/>
        <end position="47"/>
    </location>
</feature>
<dbReference type="InterPro" id="IPR029101">
    <property type="entry name" value="Sigma_reg_N"/>
</dbReference>
<sequence>MTEWNEKKEKKVLRRYRFMLTLRILRVAVIMFFIYWAYMMVVSIGYLHSEKGHKLVAYSQLAIDWTYPGISAEHGLSFAEINSFLTQEAAVPFYRKIGQEKKDVGQLHVRKPLTGFTRSNFEFYQKNDQPDFNFWLPVHPETGEALEANNYPGVWETLDKVHEGTVADLAFSTKEFMTPEELFMLLEDFDVEVEWMPVYMGELDLFTEGWWGGDNSVAVEAWGLTYGREFGSDFLSYSTTNLTIGSIDRNQQLMLDNMKLIYNDDSKFAETLFGTQYFAKRIQYLEENGFNVYGAVITGPTKELLRLQELDEIQGVQLGEITFWNW</sequence>
<reference evidence="4 5" key="1">
    <citation type="submission" date="2016-10" db="EMBL/GenBank/DDBJ databases">
        <title>Draft genome sequences of four alkaliphilic bacteria belonging to the Anaerobacillus genus.</title>
        <authorList>
            <person name="Bassil N.M."/>
            <person name="Lloyd J.R."/>
        </authorList>
    </citation>
    <scope>NUCLEOTIDE SEQUENCE [LARGE SCALE GENOMIC DNA]</scope>
    <source>
        <strain evidence="4 5">DSM 15340</strain>
    </source>
</reference>
<keyword evidence="5" id="KW-1185">Reference proteome</keyword>
<protein>
    <recommendedName>
        <fullName evidence="6">Sigma factor regulator C-terminal domain-containing protein</fullName>
    </recommendedName>
</protein>
<evidence type="ECO:0000256" key="1">
    <source>
        <dbReference type="SAM" id="Phobius"/>
    </source>
</evidence>
<dbReference type="Proteomes" id="UP000180098">
    <property type="component" value="Unassembled WGS sequence"/>
</dbReference>
<dbReference type="Pfam" id="PF13800">
    <property type="entry name" value="Sigma_reg_N"/>
    <property type="match status" value="1"/>
</dbReference>